<dbReference type="Pfam" id="PF08241">
    <property type="entry name" value="Methyltransf_11"/>
    <property type="match status" value="1"/>
</dbReference>
<sequence length="274" mass="29835">MTNFAATEPPGLSDVWAIGDAYEPFVGRWSRLVADEFIDWLGVPAGARWLDVGCGTGALMQTVLSRAAPASVTGLDPSEGFLGYAQDRAKDPRAAFRLGDAQALPFADGAFEAVAAALVLNFIPAPALAVAEMKRVLRPGGTAAAYVWDYADGMQPIRHFWDAATALDPAAEQLDEARRFPNCNPASLLSLFRDCGLDQVEDRIIEVPCVFRDFDDYWRPFLGGQGPAPTYCGTLSDERRATLRDRLHARLPIERDGSIRLTARAFAVRGIYPT</sequence>
<dbReference type="InterPro" id="IPR013216">
    <property type="entry name" value="Methyltransf_11"/>
</dbReference>
<protein>
    <submittedName>
        <fullName evidence="2">Class I SAM-dependent methyltransferase</fullName>
    </submittedName>
</protein>
<evidence type="ECO:0000259" key="1">
    <source>
        <dbReference type="Pfam" id="PF08241"/>
    </source>
</evidence>
<reference evidence="2 3" key="1">
    <citation type="submission" date="2022-02" db="EMBL/GenBank/DDBJ databases">
        <title>Draft genome sequence of Mezorhizobium retamae strain IRAMC:0171 isolated from Retama raetam nodules.</title>
        <authorList>
            <person name="Bengaied R."/>
            <person name="Sbissi I."/>
            <person name="Huber K."/>
            <person name="Ghodbane F."/>
            <person name="Nouioui I."/>
            <person name="Tarhouni M."/>
            <person name="Gtari M."/>
        </authorList>
    </citation>
    <scope>NUCLEOTIDE SEQUENCE [LARGE SCALE GENOMIC DNA]</scope>
    <source>
        <strain evidence="2 3">IRAMC:0171</strain>
    </source>
</reference>
<dbReference type="GO" id="GO:0032259">
    <property type="term" value="P:methylation"/>
    <property type="evidence" value="ECO:0007669"/>
    <property type="project" value="UniProtKB-KW"/>
</dbReference>
<feature type="domain" description="Methyltransferase type 11" evidence="1">
    <location>
        <begin position="50"/>
        <end position="143"/>
    </location>
</feature>
<dbReference type="InterPro" id="IPR029063">
    <property type="entry name" value="SAM-dependent_MTases_sf"/>
</dbReference>
<dbReference type="SUPFAM" id="SSF53335">
    <property type="entry name" value="S-adenosyl-L-methionine-dependent methyltransferases"/>
    <property type="match status" value="1"/>
</dbReference>
<dbReference type="CDD" id="cd02440">
    <property type="entry name" value="AdoMet_MTases"/>
    <property type="match status" value="1"/>
</dbReference>
<dbReference type="GO" id="GO:0008168">
    <property type="term" value="F:methyltransferase activity"/>
    <property type="evidence" value="ECO:0007669"/>
    <property type="project" value="UniProtKB-KW"/>
</dbReference>
<dbReference type="PANTHER" id="PTHR42912">
    <property type="entry name" value="METHYLTRANSFERASE"/>
    <property type="match status" value="1"/>
</dbReference>
<comment type="caution">
    <text evidence="2">The sequence shown here is derived from an EMBL/GenBank/DDBJ whole genome shotgun (WGS) entry which is preliminary data.</text>
</comment>
<gene>
    <name evidence="2" type="ORF">L4923_27310</name>
</gene>
<organism evidence="2 3">
    <name type="scientific">Mesorhizobium retamae</name>
    <dbReference type="NCBI Taxonomy" id="2912854"/>
    <lineage>
        <taxon>Bacteria</taxon>
        <taxon>Pseudomonadati</taxon>
        <taxon>Pseudomonadota</taxon>
        <taxon>Alphaproteobacteria</taxon>
        <taxon>Hyphomicrobiales</taxon>
        <taxon>Phyllobacteriaceae</taxon>
        <taxon>Mesorhizobium</taxon>
    </lineage>
</organism>
<name>A0ABS9QMS9_9HYPH</name>
<proteinExistence type="predicted"/>
<evidence type="ECO:0000313" key="2">
    <source>
        <dbReference type="EMBL" id="MCG7508750.1"/>
    </source>
</evidence>
<keyword evidence="3" id="KW-1185">Reference proteome</keyword>
<evidence type="ECO:0000313" key="3">
    <source>
        <dbReference type="Proteomes" id="UP001201701"/>
    </source>
</evidence>
<dbReference type="Proteomes" id="UP001201701">
    <property type="component" value="Unassembled WGS sequence"/>
</dbReference>
<dbReference type="Gene3D" id="3.40.50.150">
    <property type="entry name" value="Vaccinia Virus protein VP39"/>
    <property type="match status" value="1"/>
</dbReference>
<keyword evidence="2" id="KW-0489">Methyltransferase</keyword>
<keyword evidence="2" id="KW-0808">Transferase</keyword>
<dbReference type="InterPro" id="IPR050508">
    <property type="entry name" value="Methyltransf_Superfamily"/>
</dbReference>
<dbReference type="RefSeq" id="WP_239370258.1">
    <property type="nucleotide sequence ID" value="NZ_JAKREW010000052.1"/>
</dbReference>
<dbReference type="EMBL" id="JAKREW010000052">
    <property type="protein sequence ID" value="MCG7508750.1"/>
    <property type="molecule type" value="Genomic_DNA"/>
</dbReference>
<accession>A0ABS9QMS9</accession>